<protein>
    <submittedName>
        <fullName evidence="1">Uncharacterized protein</fullName>
    </submittedName>
</protein>
<sequence>MTADRLFSMVILSLRGSYSAMPDALSMLLPLAYDSSCDGLLFEWLIKSSVKKRLTILY</sequence>
<evidence type="ECO:0000313" key="1">
    <source>
        <dbReference type="EMBL" id="CAH1602472.1"/>
    </source>
</evidence>
<dbReference type="AlphaFoldDB" id="A0AAU9QX07"/>
<comment type="caution">
    <text evidence="1">The sequence shown here is derived from an EMBL/GenBank/DDBJ whole genome shotgun (WGS) entry which is preliminary data.</text>
</comment>
<accession>A0AAU9QX07</accession>
<reference evidence="1" key="1">
    <citation type="submission" date="2022-01" db="EMBL/GenBank/DDBJ databases">
        <authorList>
            <person name="Lagorce A."/>
        </authorList>
    </citation>
    <scope>NUCLEOTIDE SEQUENCE</scope>
    <source>
        <strain evidence="1">Th15_F1_A12</strain>
    </source>
</reference>
<evidence type="ECO:0000313" key="2">
    <source>
        <dbReference type="Proteomes" id="UP001295462"/>
    </source>
</evidence>
<dbReference type="Proteomes" id="UP001295462">
    <property type="component" value="Unassembled WGS sequence"/>
</dbReference>
<organism evidence="1 2">
    <name type="scientific">Vibrio jasicida</name>
    <dbReference type="NCBI Taxonomy" id="766224"/>
    <lineage>
        <taxon>Bacteria</taxon>
        <taxon>Pseudomonadati</taxon>
        <taxon>Pseudomonadota</taxon>
        <taxon>Gammaproteobacteria</taxon>
        <taxon>Vibrionales</taxon>
        <taxon>Vibrionaceae</taxon>
        <taxon>Vibrio</taxon>
    </lineage>
</organism>
<proteinExistence type="predicted"/>
<dbReference type="EMBL" id="CAKMUD010000115">
    <property type="protein sequence ID" value="CAH1602472.1"/>
    <property type="molecule type" value="Genomic_DNA"/>
</dbReference>
<gene>
    <name evidence="1" type="ORF">THF1A12_590002</name>
</gene>
<name>A0AAU9QX07_9VIBR</name>